<evidence type="ECO:0000256" key="7">
    <source>
        <dbReference type="ARBA" id="ARBA00023242"/>
    </source>
</evidence>
<comment type="similarity">
    <text evidence="3">Belongs to the HARBI1 family.</text>
</comment>
<proteinExistence type="inferred from homology"/>
<feature type="chain" id="PRO_5043549752" description="DDE Tnp4 domain-containing protein" evidence="8">
    <location>
        <begin position="28"/>
        <end position="252"/>
    </location>
</feature>
<dbReference type="InterPro" id="IPR045249">
    <property type="entry name" value="HARBI1-like"/>
</dbReference>
<evidence type="ECO:0000256" key="4">
    <source>
        <dbReference type="ARBA" id="ARBA00022722"/>
    </source>
</evidence>
<comment type="cofactor">
    <cofactor evidence="1">
        <name>a divalent metal cation</name>
        <dbReference type="ChEBI" id="CHEBI:60240"/>
    </cofactor>
</comment>
<evidence type="ECO:0000256" key="6">
    <source>
        <dbReference type="ARBA" id="ARBA00022801"/>
    </source>
</evidence>
<dbReference type="InterPro" id="IPR027806">
    <property type="entry name" value="HARBI1_dom"/>
</dbReference>
<reference evidence="10 11" key="1">
    <citation type="submission" date="2022-05" db="EMBL/GenBank/DDBJ databases">
        <authorList>
            <consortium name="Genoscope - CEA"/>
            <person name="William W."/>
        </authorList>
    </citation>
    <scope>NUCLEOTIDE SEQUENCE [LARGE SCALE GENOMIC DNA]</scope>
</reference>
<dbReference type="EMBL" id="CALNXJ010000001">
    <property type="protein sequence ID" value="CAH3031428.1"/>
    <property type="molecule type" value="Genomic_DNA"/>
</dbReference>
<sequence>MVTLVLMRKRFILRLCLLTCLLLQSSEDEISVRRPRSCRRSHKNTGWWELVWASYDEGRFKKSFRVSRNTFNLILKSLRPDIEKDFVTEQPVSAECRLAICLYRLSRGDYLYTIAELFGLGVTTVHKIIEEVCEAIIRNLWKPSVQAHFPITKQNIMEKMVDITAFWQFSCCWGAVDGCHIPIQCPPGGLKACKEYHNFKNFYSIVLMAIVDAKDRFIWVSVGFPGNSHDSIIFQSTDLWHNITETIDFSSH</sequence>
<keyword evidence="8" id="KW-0732">Signal</keyword>
<organism evidence="10 11">
    <name type="scientific">Pocillopora meandrina</name>
    <dbReference type="NCBI Taxonomy" id="46732"/>
    <lineage>
        <taxon>Eukaryota</taxon>
        <taxon>Metazoa</taxon>
        <taxon>Cnidaria</taxon>
        <taxon>Anthozoa</taxon>
        <taxon>Hexacorallia</taxon>
        <taxon>Scleractinia</taxon>
        <taxon>Astrocoeniina</taxon>
        <taxon>Pocilloporidae</taxon>
        <taxon>Pocillopora</taxon>
    </lineage>
</organism>
<feature type="domain" description="DDE Tnp4" evidence="9">
    <location>
        <begin position="176"/>
        <end position="244"/>
    </location>
</feature>
<dbReference type="PANTHER" id="PTHR22930">
    <property type="match status" value="1"/>
</dbReference>
<accession>A0AAU9VK74</accession>
<keyword evidence="6" id="KW-0378">Hydrolase</keyword>
<comment type="subcellular location">
    <subcellularLocation>
        <location evidence="2">Nucleus</location>
    </subcellularLocation>
</comment>
<evidence type="ECO:0000259" key="9">
    <source>
        <dbReference type="Pfam" id="PF13359"/>
    </source>
</evidence>
<evidence type="ECO:0000313" key="10">
    <source>
        <dbReference type="EMBL" id="CAH3031428.1"/>
    </source>
</evidence>
<dbReference type="Pfam" id="PF13359">
    <property type="entry name" value="DDE_Tnp_4"/>
    <property type="match status" value="1"/>
</dbReference>
<keyword evidence="4" id="KW-0540">Nuclease</keyword>
<name>A0AAU9VK74_9CNID</name>
<dbReference type="Proteomes" id="UP001159428">
    <property type="component" value="Unassembled WGS sequence"/>
</dbReference>
<comment type="caution">
    <text evidence="10">The sequence shown here is derived from an EMBL/GenBank/DDBJ whole genome shotgun (WGS) entry which is preliminary data.</text>
</comment>
<evidence type="ECO:0000256" key="1">
    <source>
        <dbReference type="ARBA" id="ARBA00001968"/>
    </source>
</evidence>
<dbReference type="PANTHER" id="PTHR22930:SF85">
    <property type="entry name" value="GH03217P-RELATED"/>
    <property type="match status" value="1"/>
</dbReference>
<gene>
    <name evidence="10" type="ORF">PMEA_00000130</name>
</gene>
<dbReference type="GO" id="GO:0046872">
    <property type="term" value="F:metal ion binding"/>
    <property type="evidence" value="ECO:0007669"/>
    <property type="project" value="UniProtKB-KW"/>
</dbReference>
<feature type="signal peptide" evidence="8">
    <location>
        <begin position="1"/>
        <end position="27"/>
    </location>
</feature>
<protein>
    <recommendedName>
        <fullName evidence="9">DDE Tnp4 domain-containing protein</fullName>
    </recommendedName>
</protein>
<keyword evidence="5" id="KW-0479">Metal-binding</keyword>
<dbReference type="GO" id="GO:0005634">
    <property type="term" value="C:nucleus"/>
    <property type="evidence" value="ECO:0007669"/>
    <property type="project" value="UniProtKB-SubCell"/>
</dbReference>
<evidence type="ECO:0000256" key="2">
    <source>
        <dbReference type="ARBA" id="ARBA00004123"/>
    </source>
</evidence>
<keyword evidence="7" id="KW-0539">Nucleus</keyword>
<evidence type="ECO:0000256" key="8">
    <source>
        <dbReference type="SAM" id="SignalP"/>
    </source>
</evidence>
<dbReference type="GO" id="GO:0004518">
    <property type="term" value="F:nuclease activity"/>
    <property type="evidence" value="ECO:0007669"/>
    <property type="project" value="UniProtKB-KW"/>
</dbReference>
<evidence type="ECO:0000256" key="3">
    <source>
        <dbReference type="ARBA" id="ARBA00006958"/>
    </source>
</evidence>
<evidence type="ECO:0000313" key="11">
    <source>
        <dbReference type="Proteomes" id="UP001159428"/>
    </source>
</evidence>
<dbReference type="GO" id="GO:0016787">
    <property type="term" value="F:hydrolase activity"/>
    <property type="evidence" value="ECO:0007669"/>
    <property type="project" value="UniProtKB-KW"/>
</dbReference>
<keyword evidence="11" id="KW-1185">Reference proteome</keyword>
<evidence type="ECO:0000256" key="5">
    <source>
        <dbReference type="ARBA" id="ARBA00022723"/>
    </source>
</evidence>
<dbReference type="AlphaFoldDB" id="A0AAU9VK74"/>